<evidence type="ECO:0000259" key="4">
    <source>
        <dbReference type="Pfam" id="PF00561"/>
    </source>
</evidence>
<dbReference type="Proteomes" id="UP000664044">
    <property type="component" value="Unassembled WGS sequence"/>
</dbReference>
<organism evidence="5 6">
    <name type="scientific">Flagellimonas aurea</name>
    <dbReference type="NCBI Taxonomy" id="2915619"/>
    <lineage>
        <taxon>Bacteria</taxon>
        <taxon>Pseudomonadati</taxon>
        <taxon>Bacteroidota</taxon>
        <taxon>Flavobacteriia</taxon>
        <taxon>Flavobacteriales</taxon>
        <taxon>Flavobacteriaceae</taxon>
        <taxon>Flagellimonas</taxon>
    </lineage>
</organism>
<sequence length="468" mass="52391">MKKIIQSAVHFLCFFAFWTAQSQSCPNSDNVPELDGSVCITTKAPLNYQEGDENTINLFVRKFPAKKDRKGSIWLIPGGPGESGASLYPLIDQFSNLFPHLDIFVPDHRGTGYSSKICPKEEIVDSPDGMALANDEWGPCFNYMYSNLEYVKAFTITNAARDLSFLINEFSGTEERYIYGVSYGTQLVLRLLQLGTVDLDAVILDSLVPLQDDDEFDLSHRSLVTDDVGKSFLEQVDHREPNDITLEEQLNSIIERTKTDTEFAANLPKQDLAILFGMMLDIPYVRNSIPEIIKGLNSNDYEPLQKAITQITAFYNDYGAAYQSSTNSIPLTQVITASENNLRPEMTKTEVIDESKDLLFKSPLPSLIAENSMPTYSRDEHFGKTPQHIPPTLIINGTLDSKTHIKGAVRHYKRLAQNSSSISFIRVKNAPHFIALFAPSAFEKVVSRFMNTKAIGNQTVSDDSLEIN</sequence>
<keyword evidence="2 5" id="KW-0378">Hydrolase</keyword>
<evidence type="ECO:0000256" key="1">
    <source>
        <dbReference type="ARBA" id="ARBA00010088"/>
    </source>
</evidence>
<dbReference type="PANTHER" id="PTHR43248">
    <property type="entry name" value="2-SUCCINYL-6-HYDROXY-2,4-CYCLOHEXADIENE-1-CARBOXYLATE SYNTHASE"/>
    <property type="match status" value="1"/>
</dbReference>
<dbReference type="RefSeq" id="WP_207033925.1">
    <property type="nucleotide sequence ID" value="NZ_JAFLNL010000006.1"/>
</dbReference>
<keyword evidence="3" id="KW-0732">Signal</keyword>
<evidence type="ECO:0000256" key="3">
    <source>
        <dbReference type="SAM" id="SignalP"/>
    </source>
</evidence>
<accession>A0ABS3G7W7</accession>
<protein>
    <submittedName>
        <fullName evidence="5">Alpha/beta fold hydrolase</fullName>
    </submittedName>
</protein>
<dbReference type="GO" id="GO:0016787">
    <property type="term" value="F:hydrolase activity"/>
    <property type="evidence" value="ECO:0007669"/>
    <property type="project" value="UniProtKB-KW"/>
</dbReference>
<keyword evidence="6" id="KW-1185">Reference proteome</keyword>
<evidence type="ECO:0000313" key="5">
    <source>
        <dbReference type="EMBL" id="MBO0354657.1"/>
    </source>
</evidence>
<dbReference type="Gene3D" id="3.40.50.1820">
    <property type="entry name" value="alpha/beta hydrolase"/>
    <property type="match status" value="1"/>
</dbReference>
<reference evidence="5 6" key="1">
    <citation type="submission" date="2021-03" db="EMBL/GenBank/DDBJ databases">
        <title>Muricauda lutimaris sp. nov. and Muricauda ruestringensis sp. nov, two marine members of the Flavobacteriaceae isolated from deep sea sediments of Western Pacific.</title>
        <authorList>
            <person name="Zhao S."/>
            <person name="Liu R."/>
        </authorList>
    </citation>
    <scope>NUCLEOTIDE SEQUENCE [LARGE SCALE GENOMIC DNA]</scope>
    <source>
        <strain evidence="5 6">BC31-1-A7</strain>
    </source>
</reference>
<gene>
    <name evidence="5" type="ORF">J0656_11585</name>
</gene>
<dbReference type="InterPro" id="IPR051601">
    <property type="entry name" value="Serine_prot/Carboxylest_S33"/>
</dbReference>
<comment type="similarity">
    <text evidence="1">Belongs to the peptidase S33 family.</text>
</comment>
<dbReference type="InterPro" id="IPR000073">
    <property type="entry name" value="AB_hydrolase_1"/>
</dbReference>
<comment type="caution">
    <text evidence="5">The sequence shown here is derived from an EMBL/GenBank/DDBJ whole genome shotgun (WGS) entry which is preliminary data.</text>
</comment>
<feature type="chain" id="PRO_5046149353" evidence="3">
    <location>
        <begin position="23"/>
        <end position="468"/>
    </location>
</feature>
<dbReference type="SUPFAM" id="SSF53474">
    <property type="entry name" value="alpha/beta-Hydrolases"/>
    <property type="match status" value="1"/>
</dbReference>
<feature type="domain" description="AB hydrolase-1" evidence="4">
    <location>
        <begin position="75"/>
        <end position="207"/>
    </location>
</feature>
<dbReference type="EMBL" id="JAFLNL010000006">
    <property type="protein sequence ID" value="MBO0354657.1"/>
    <property type="molecule type" value="Genomic_DNA"/>
</dbReference>
<feature type="signal peptide" evidence="3">
    <location>
        <begin position="1"/>
        <end position="22"/>
    </location>
</feature>
<dbReference type="Pfam" id="PF00561">
    <property type="entry name" value="Abhydrolase_1"/>
    <property type="match status" value="1"/>
</dbReference>
<proteinExistence type="inferred from homology"/>
<name>A0ABS3G7W7_9FLAO</name>
<dbReference type="InterPro" id="IPR029058">
    <property type="entry name" value="AB_hydrolase_fold"/>
</dbReference>
<evidence type="ECO:0000256" key="2">
    <source>
        <dbReference type="ARBA" id="ARBA00022801"/>
    </source>
</evidence>
<evidence type="ECO:0000313" key="6">
    <source>
        <dbReference type="Proteomes" id="UP000664044"/>
    </source>
</evidence>